<feature type="region of interest" description="Disordered" evidence="1">
    <location>
        <begin position="38"/>
        <end position="75"/>
    </location>
</feature>
<protein>
    <submittedName>
        <fullName evidence="2">Uncharacterized protein</fullName>
    </submittedName>
</protein>
<dbReference type="EnsemblPlants" id="OMERI03G21940.1">
    <property type="protein sequence ID" value="OMERI03G21940.1"/>
    <property type="gene ID" value="OMERI03G21940"/>
</dbReference>
<sequence length="133" mass="13317">MAGPRVVGAAAGVVGAAAGVFLEETGGVWGWVEMADLGGRSPGRLTPRPPRRARHRPQGASQAQARFGREVAGDGEVNGGGGGMFNVVPGLDGKPGSVSLELESKPGCFLVAGASAKVQVGCRSRGSDGVYTS</sequence>
<accession>A0A0E0D353</accession>
<dbReference type="Gramene" id="OMERI03G21940.1">
    <property type="protein sequence ID" value="OMERI03G21940.1"/>
    <property type="gene ID" value="OMERI03G21940"/>
</dbReference>
<evidence type="ECO:0000256" key="1">
    <source>
        <dbReference type="SAM" id="MobiDB-lite"/>
    </source>
</evidence>
<dbReference type="Proteomes" id="UP000008021">
    <property type="component" value="Chromosome 3"/>
</dbReference>
<name>A0A0E0D353_9ORYZ</name>
<dbReference type="HOGENOM" id="CLU_1909995_0_0_1"/>
<keyword evidence="3" id="KW-1185">Reference proteome</keyword>
<reference evidence="2" key="1">
    <citation type="submission" date="2015-04" db="UniProtKB">
        <authorList>
            <consortium name="EnsemblPlants"/>
        </authorList>
    </citation>
    <scope>IDENTIFICATION</scope>
</reference>
<evidence type="ECO:0000313" key="3">
    <source>
        <dbReference type="Proteomes" id="UP000008021"/>
    </source>
</evidence>
<evidence type="ECO:0000313" key="2">
    <source>
        <dbReference type="EnsemblPlants" id="OMERI03G21940.1"/>
    </source>
</evidence>
<proteinExistence type="predicted"/>
<reference evidence="2" key="2">
    <citation type="submission" date="2018-05" db="EMBL/GenBank/DDBJ databases">
        <title>OmerRS3 (Oryza meridionalis Reference Sequence Version 3).</title>
        <authorList>
            <person name="Zhang J."/>
            <person name="Kudrna D."/>
            <person name="Lee S."/>
            <person name="Talag J."/>
            <person name="Welchert J."/>
            <person name="Wing R.A."/>
        </authorList>
    </citation>
    <scope>NUCLEOTIDE SEQUENCE [LARGE SCALE GENOMIC DNA]</scope>
    <source>
        <strain evidence="2">cv. OR44</strain>
    </source>
</reference>
<dbReference type="Gene3D" id="2.80.10.50">
    <property type="match status" value="1"/>
</dbReference>
<organism evidence="2">
    <name type="scientific">Oryza meridionalis</name>
    <dbReference type="NCBI Taxonomy" id="40149"/>
    <lineage>
        <taxon>Eukaryota</taxon>
        <taxon>Viridiplantae</taxon>
        <taxon>Streptophyta</taxon>
        <taxon>Embryophyta</taxon>
        <taxon>Tracheophyta</taxon>
        <taxon>Spermatophyta</taxon>
        <taxon>Magnoliopsida</taxon>
        <taxon>Liliopsida</taxon>
        <taxon>Poales</taxon>
        <taxon>Poaceae</taxon>
        <taxon>BOP clade</taxon>
        <taxon>Oryzoideae</taxon>
        <taxon>Oryzeae</taxon>
        <taxon>Oryzinae</taxon>
        <taxon>Oryza</taxon>
    </lineage>
</organism>
<dbReference type="AlphaFoldDB" id="A0A0E0D353"/>